<evidence type="ECO:0000256" key="15">
    <source>
        <dbReference type="ARBA" id="ARBA00023136"/>
    </source>
</evidence>
<dbReference type="GO" id="GO:0004674">
    <property type="term" value="F:protein serine/threonine kinase activity"/>
    <property type="evidence" value="ECO:0007669"/>
    <property type="project" value="UniProtKB-KW"/>
</dbReference>
<comment type="catalytic activity">
    <reaction evidence="19">
        <text>L-seryl-[protein] + ATP = O-phospho-L-seryl-[protein] + ADP + H(+)</text>
        <dbReference type="Rhea" id="RHEA:17989"/>
        <dbReference type="Rhea" id="RHEA-COMP:9863"/>
        <dbReference type="Rhea" id="RHEA-COMP:11604"/>
        <dbReference type="ChEBI" id="CHEBI:15378"/>
        <dbReference type="ChEBI" id="CHEBI:29999"/>
        <dbReference type="ChEBI" id="CHEBI:30616"/>
        <dbReference type="ChEBI" id="CHEBI:83421"/>
        <dbReference type="ChEBI" id="CHEBI:456216"/>
        <dbReference type="EC" id="2.7.11.1"/>
    </reaction>
</comment>
<dbReference type="GO" id="GO:0005886">
    <property type="term" value="C:plasma membrane"/>
    <property type="evidence" value="ECO:0007669"/>
    <property type="project" value="UniProtKB-SubCell"/>
</dbReference>
<evidence type="ECO:0000256" key="18">
    <source>
        <dbReference type="ARBA" id="ARBA00047899"/>
    </source>
</evidence>
<organism evidence="23 24">
    <name type="scientific">Aquilegia coerulea</name>
    <name type="common">Rocky mountain columbine</name>
    <dbReference type="NCBI Taxonomy" id="218851"/>
    <lineage>
        <taxon>Eukaryota</taxon>
        <taxon>Viridiplantae</taxon>
        <taxon>Streptophyta</taxon>
        <taxon>Embryophyta</taxon>
        <taxon>Tracheophyta</taxon>
        <taxon>Spermatophyta</taxon>
        <taxon>Magnoliopsida</taxon>
        <taxon>Ranunculales</taxon>
        <taxon>Ranunculaceae</taxon>
        <taxon>Thalictroideae</taxon>
        <taxon>Aquilegia</taxon>
    </lineage>
</organism>
<sequence length="806" mass="90552">NVAKTSQELLPAEREALLKWKPSLYSFESRYVPSWNTTSSCDTWDGITCNDEGSVIDIDLSYQYLSGTLNHLNFSSLPNLSVLNLGVNNLTGTIPREIGTLSKLTQLDLYRNSFSGELPVSLGNITSLIYLDISGNRISSKLDSRLFSNWSQLEYLRLSDNFLVGNIPPGLSKLEKLTQLFLNDNHISGSIPLELMSLKNLHDLDLSFNNLTGPIPSIKRHLINLTSLYLQSNHITGPIPVSLLRSTKLQFLYLQSNHINGSIPPQIGNLISLVELKLSDNKLSGQLPPEIGRLSSLEFLEISHNKLNGPIPELLGNIGNLGTLRLNRNDLNGSIPYQLGKLVYRLHYLDLSENSLTGVIPWQLGNLVRLQYLNLSHNNLSGKIDGFIVNICKHVSSYPSYLNQIDFSHNNLKGPLPDSVSVWDICLDLGPSYDLPISHLTRKRSKVRNFIVIISISSIVFLALLVAGMYYFYQKRLKTSEHNKATKTKNGDLFSIWNYDGKIAYEDIIEATEDFDMKYCIGVGGYGSVYRAILPSGKIVALKKLHRWESQEQAFARRFTNEIEFLTRIRHHNIVKLHGFCSNPQCMFLVYEYMERGSLFCVLSNETDAVELDWNKRVNVVKGIAHALSYLHNDCSLPIIHRDISSNNVLLNSEMEACVSDFGTARLLDPDSSNQTLCVGTYGYIAPELAYTMVVTEKCDVYSFGIVALETIMGKHPGDFITSLSTPAARTMMFKDLLDRRLSPPVDLKMIQDLALVVQLALACVQSRPQHRPTIQHVSQILVSHVEPLHLPLEDIQVHQLMSYSM</sequence>
<dbReference type="PROSITE" id="PS50011">
    <property type="entry name" value="PROTEIN_KINASE_DOM"/>
    <property type="match status" value="1"/>
</dbReference>
<keyword evidence="8 21" id="KW-0812">Transmembrane</keyword>
<evidence type="ECO:0000256" key="6">
    <source>
        <dbReference type="ARBA" id="ARBA00022614"/>
    </source>
</evidence>
<evidence type="ECO:0000256" key="2">
    <source>
        <dbReference type="ARBA" id="ARBA00012513"/>
    </source>
</evidence>
<dbReference type="EMBL" id="KZ305019">
    <property type="protein sequence ID" value="PIA62314.1"/>
    <property type="molecule type" value="Genomic_DNA"/>
</dbReference>
<dbReference type="Gene3D" id="1.10.510.10">
    <property type="entry name" value="Transferase(Phosphotransferase) domain 1"/>
    <property type="match status" value="1"/>
</dbReference>
<accession>A0A2G5F2U1</accession>
<dbReference type="Gene3D" id="3.30.200.20">
    <property type="entry name" value="Phosphorylase Kinase, domain 1"/>
    <property type="match status" value="1"/>
</dbReference>
<evidence type="ECO:0000256" key="16">
    <source>
        <dbReference type="ARBA" id="ARBA00023170"/>
    </source>
</evidence>
<evidence type="ECO:0000313" key="23">
    <source>
        <dbReference type="EMBL" id="PIA62314.1"/>
    </source>
</evidence>
<evidence type="ECO:0000256" key="21">
    <source>
        <dbReference type="SAM" id="Phobius"/>
    </source>
</evidence>
<evidence type="ECO:0000256" key="5">
    <source>
        <dbReference type="ARBA" id="ARBA00022553"/>
    </source>
</evidence>
<evidence type="ECO:0000256" key="7">
    <source>
        <dbReference type="ARBA" id="ARBA00022679"/>
    </source>
</evidence>
<dbReference type="FunFam" id="1.10.510.10:FF:000445">
    <property type="entry name" value="MDIS1-interacting receptor like kinase 2"/>
    <property type="match status" value="1"/>
</dbReference>
<evidence type="ECO:0000256" key="11">
    <source>
        <dbReference type="ARBA" id="ARBA00022741"/>
    </source>
</evidence>
<dbReference type="PROSITE" id="PS00107">
    <property type="entry name" value="PROTEIN_KINASE_ATP"/>
    <property type="match status" value="1"/>
</dbReference>
<evidence type="ECO:0000256" key="9">
    <source>
        <dbReference type="ARBA" id="ARBA00022729"/>
    </source>
</evidence>
<evidence type="ECO:0000313" key="24">
    <source>
        <dbReference type="Proteomes" id="UP000230069"/>
    </source>
</evidence>
<comment type="catalytic activity">
    <reaction evidence="18">
        <text>L-threonyl-[protein] + ATP = O-phospho-L-threonyl-[protein] + ADP + H(+)</text>
        <dbReference type="Rhea" id="RHEA:46608"/>
        <dbReference type="Rhea" id="RHEA-COMP:11060"/>
        <dbReference type="Rhea" id="RHEA-COMP:11605"/>
        <dbReference type="ChEBI" id="CHEBI:15378"/>
        <dbReference type="ChEBI" id="CHEBI:30013"/>
        <dbReference type="ChEBI" id="CHEBI:30616"/>
        <dbReference type="ChEBI" id="CHEBI:61977"/>
        <dbReference type="ChEBI" id="CHEBI:456216"/>
        <dbReference type="EC" id="2.7.11.1"/>
    </reaction>
</comment>
<dbReference type="SUPFAM" id="SSF56112">
    <property type="entry name" value="Protein kinase-like (PK-like)"/>
    <property type="match status" value="1"/>
</dbReference>
<evidence type="ECO:0000256" key="19">
    <source>
        <dbReference type="ARBA" id="ARBA00048679"/>
    </source>
</evidence>
<evidence type="ECO:0000256" key="8">
    <source>
        <dbReference type="ARBA" id="ARBA00022692"/>
    </source>
</evidence>
<keyword evidence="10" id="KW-0677">Repeat</keyword>
<evidence type="ECO:0000256" key="1">
    <source>
        <dbReference type="ARBA" id="ARBA00004251"/>
    </source>
</evidence>
<evidence type="ECO:0000256" key="13">
    <source>
        <dbReference type="ARBA" id="ARBA00022840"/>
    </source>
</evidence>
<dbReference type="Pfam" id="PF00560">
    <property type="entry name" value="LRR_1"/>
    <property type="match status" value="4"/>
</dbReference>
<keyword evidence="3" id="KW-1003">Cell membrane</keyword>
<dbReference type="Pfam" id="PF08263">
    <property type="entry name" value="LRRNT_2"/>
    <property type="match status" value="1"/>
</dbReference>
<dbReference type="InterPro" id="IPR013210">
    <property type="entry name" value="LRR_N_plant-typ"/>
</dbReference>
<evidence type="ECO:0000256" key="3">
    <source>
        <dbReference type="ARBA" id="ARBA00022475"/>
    </source>
</evidence>
<dbReference type="SMART" id="SM00369">
    <property type="entry name" value="LRR_TYP"/>
    <property type="match status" value="7"/>
</dbReference>
<feature type="domain" description="Protein kinase" evidence="22">
    <location>
        <begin position="515"/>
        <end position="793"/>
    </location>
</feature>
<evidence type="ECO:0000256" key="17">
    <source>
        <dbReference type="ARBA" id="ARBA00023180"/>
    </source>
</evidence>
<dbReference type="OrthoDB" id="676979at2759"/>
<dbReference type="InParanoid" id="A0A2G5F2U1"/>
<dbReference type="InterPro" id="IPR032675">
    <property type="entry name" value="LRR_dom_sf"/>
</dbReference>
<evidence type="ECO:0000256" key="12">
    <source>
        <dbReference type="ARBA" id="ARBA00022777"/>
    </source>
</evidence>
<dbReference type="Pfam" id="PF12799">
    <property type="entry name" value="LRR_4"/>
    <property type="match status" value="1"/>
</dbReference>
<keyword evidence="24" id="KW-1185">Reference proteome</keyword>
<dbReference type="AlphaFoldDB" id="A0A2G5F2U1"/>
<keyword evidence="11 20" id="KW-0547">Nucleotide-binding</keyword>
<keyword evidence="9" id="KW-0732">Signal</keyword>
<dbReference type="InterPro" id="IPR000719">
    <property type="entry name" value="Prot_kinase_dom"/>
</dbReference>
<dbReference type="InterPro" id="IPR017441">
    <property type="entry name" value="Protein_kinase_ATP_BS"/>
</dbReference>
<dbReference type="InterPro" id="IPR011009">
    <property type="entry name" value="Kinase-like_dom_sf"/>
</dbReference>
<dbReference type="PANTHER" id="PTHR48005">
    <property type="entry name" value="LEUCINE RICH REPEAT KINASE 2"/>
    <property type="match status" value="1"/>
</dbReference>
<keyword evidence="12" id="KW-0418">Kinase</keyword>
<dbReference type="PANTHER" id="PTHR48005:SF16">
    <property type="entry name" value="MDIS1-INTERACTING RECEPTOR LIKE KINASE 2-LIKE ISOFORM X1"/>
    <property type="match status" value="1"/>
</dbReference>
<keyword evidence="14 21" id="KW-1133">Transmembrane helix</keyword>
<feature type="non-terminal residue" evidence="23">
    <location>
        <position position="1"/>
    </location>
</feature>
<evidence type="ECO:0000259" key="22">
    <source>
        <dbReference type="PROSITE" id="PS50011"/>
    </source>
</evidence>
<keyword evidence="4" id="KW-0723">Serine/threonine-protein kinase</keyword>
<dbReference type="SMART" id="SM00365">
    <property type="entry name" value="LRR_SD22"/>
    <property type="match status" value="6"/>
</dbReference>
<keyword evidence="16" id="KW-0675">Receptor</keyword>
<dbReference type="PRINTS" id="PR00019">
    <property type="entry name" value="LEURICHRPT"/>
</dbReference>
<dbReference type="FunFam" id="3.80.10.10:FF:000356">
    <property type="entry name" value="LRR receptor-like serine/threonine-protein kinase"/>
    <property type="match status" value="1"/>
</dbReference>
<name>A0A2G5F2U1_AQUCA</name>
<comment type="subcellular location">
    <subcellularLocation>
        <location evidence="1">Cell membrane</location>
        <topology evidence="1">Single-pass type I membrane protein</topology>
    </subcellularLocation>
</comment>
<dbReference type="Pfam" id="PF00069">
    <property type="entry name" value="Pkinase"/>
    <property type="match status" value="1"/>
</dbReference>
<evidence type="ECO:0000256" key="10">
    <source>
        <dbReference type="ARBA" id="ARBA00022737"/>
    </source>
</evidence>
<dbReference type="InterPro" id="IPR051420">
    <property type="entry name" value="Ser_Thr_Kinases_DiverseReg"/>
</dbReference>
<dbReference type="InterPro" id="IPR003591">
    <property type="entry name" value="Leu-rich_rpt_typical-subtyp"/>
</dbReference>
<evidence type="ECO:0000256" key="14">
    <source>
        <dbReference type="ARBA" id="ARBA00022989"/>
    </source>
</evidence>
<dbReference type="Pfam" id="PF13855">
    <property type="entry name" value="LRR_8"/>
    <property type="match status" value="2"/>
</dbReference>
<feature type="transmembrane region" description="Helical" evidence="21">
    <location>
        <begin position="450"/>
        <end position="473"/>
    </location>
</feature>
<feature type="binding site" evidence="20">
    <location>
        <position position="543"/>
    </location>
    <ligand>
        <name>ATP</name>
        <dbReference type="ChEBI" id="CHEBI:30616"/>
    </ligand>
</feature>
<dbReference type="InterPro" id="IPR025875">
    <property type="entry name" value="Leu-rich_rpt_4"/>
</dbReference>
<proteinExistence type="predicted"/>
<dbReference type="EC" id="2.7.11.1" evidence="2"/>
<dbReference type="SUPFAM" id="SSF52047">
    <property type="entry name" value="RNI-like"/>
    <property type="match status" value="1"/>
</dbReference>
<keyword evidence="13 20" id="KW-0067">ATP-binding</keyword>
<dbReference type="FunFam" id="3.80.10.10:FF:000400">
    <property type="entry name" value="Nuclear pore complex protein NUP107"/>
    <property type="match status" value="1"/>
</dbReference>
<gene>
    <name evidence="23" type="ORF">AQUCO_00200363v1</name>
</gene>
<dbReference type="InterPro" id="IPR008266">
    <property type="entry name" value="Tyr_kinase_AS"/>
</dbReference>
<keyword evidence="17" id="KW-0325">Glycoprotein</keyword>
<dbReference type="Proteomes" id="UP000230069">
    <property type="component" value="Unassembled WGS sequence"/>
</dbReference>
<dbReference type="FunFam" id="3.80.10.10:FF:000383">
    <property type="entry name" value="Leucine-rich repeat receptor protein kinase EMS1"/>
    <property type="match status" value="2"/>
</dbReference>
<reference evidence="23 24" key="1">
    <citation type="submission" date="2017-09" db="EMBL/GenBank/DDBJ databases">
        <title>WGS assembly of Aquilegia coerulea Goldsmith.</title>
        <authorList>
            <person name="Hodges S."/>
            <person name="Kramer E."/>
            <person name="Nordborg M."/>
            <person name="Tomkins J."/>
            <person name="Borevitz J."/>
            <person name="Derieg N."/>
            <person name="Yan J."/>
            <person name="Mihaltcheva S."/>
            <person name="Hayes R.D."/>
            <person name="Rokhsar D."/>
        </authorList>
    </citation>
    <scope>NUCLEOTIDE SEQUENCE [LARGE SCALE GENOMIC DNA]</scope>
    <source>
        <strain evidence="24">cv. Goldsmith</strain>
    </source>
</reference>
<dbReference type="InterPro" id="IPR001611">
    <property type="entry name" value="Leu-rich_rpt"/>
</dbReference>
<dbReference type="PROSITE" id="PS00109">
    <property type="entry name" value="PROTEIN_KINASE_TYR"/>
    <property type="match status" value="1"/>
</dbReference>
<keyword evidence="6" id="KW-0433">Leucine-rich repeat</keyword>
<evidence type="ECO:0000256" key="4">
    <source>
        <dbReference type="ARBA" id="ARBA00022527"/>
    </source>
</evidence>
<dbReference type="Gene3D" id="3.80.10.10">
    <property type="entry name" value="Ribonuclease Inhibitor"/>
    <property type="match status" value="4"/>
</dbReference>
<dbReference type="GO" id="GO:0005524">
    <property type="term" value="F:ATP binding"/>
    <property type="evidence" value="ECO:0007669"/>
    <property type="project" value="UniProtKB-UniRule"/>
</dbReference>
<dbReference type="FunFam" id="3.30.200.20:FF:000309">
    <property type="entry name" value="Leucine-rich repeat receptor protein kinase MSP1"/>
    <property type="match status" value="1"/>
</dbReference>
<keyword evidence="7" id="KW-0808">Transferase</keyword>
<keyword evidence="15 21" id="KW-0472">Membrane</keyword>
<keyword evidence="5" id="KW-0597">Phosphoprotein</keyword>
<evidence type="ECO:0000256" key="20">
    <source>
        <dbReference type="PROSITE-ProRule" id="PRU10141"/>
    </source>
</evidence>
<dbReference type="STRING" id="218851.A0A2G5F2U1"/>
<protein>
    <recommendedName>
        <fullName evidence="2">non-specific serine/threonine protein kinase</fullName>
        <ecNumber evidence="2">2.7.11.1</ecNumber>
    </recommendedName>
</protein>